<feature type="transmembrane region" description="Helical" evidence="8">
    <location>
        <begin position="226"/>
        <end position="248"/>
    </location>
</feature>
<reference evidence="9 10" key="1">
    <citation type="journal article" date="2021" name="Elife">
        <title>Chloroplast acquisition without the gene transfer in kleptoplastic sea slugs, Plakobranchus ocellatus.</title>
        <authorList>
            <person name="Maeda T."/>
            <person name="Takahashi S."/>
            <person name="Yoshida T."/>
            <person name="Shimamura S."/>
            <person name="Takaki Y."/>
            <person name="Nagai Y."/>
            <person name="Toyoda A."/>
            <person name="Suzuki Y."/>
            <person name="Arimoto A."/>
            <person name="Ishii H."/>
            <person name="Satoh N."/>
            <person name="Nishiyama T."/>
            <person name="Hasebe M."/>
            <person name="Maruyama T."/>
            <person name="Minagawa J."/>
            <person name="Obokata J."/>
            <person name="Shigenobu S."/>
        </authorList>
    </citation>
    <scope>NUCLEOTIDE SEQUENCE [LARGE SCALE GENOMIC DNA]</scope>
</reference>
<name>A0AAV3Y7N7_9GAST</name>
<sequence length="705" mass="76640">MQKQYKDLIFAYNNEGYDEKGGGMGQGKYSVNTRRLVHRGAYRQLGPVGRVILPCSIMSIELFERMAYYSIVNFILYYLVKNLEYNAKTSALFLLGGFSGAAYLTAPIGGFIADKFLGRFFTIMASAIVYIAGLTVLVMASFDSSLLNIDEFDLNTRNSMAVAGLVLIVVGGGGIKANVPPFGADQIRPLGDEAVTSYFHWYYFFINIGSVVAFLGVYHLQTYDFIGTGLLVPLCGMAASLLVFAAMYSQYVKYKPEGETGMGACSIMREGCCKSTPDANNKLPAGSENAMFARAMESFGGTQPDHIVYGFTSALKTMVFAVLFILLWFGVSVFFVTTPFQSERMDRSVASSEIPFWVTKSFQHLAILIAVPSIVFETLPLLRYIHVEVSSLKRIGVGTILVLLGLIVSGIVEISRKNTMEDGGFEVETYPISPAFKNYLKTPEAQMEIEDFVERKVAGILEQQLRNTSDQLASIPSECVLESNLTDAGISPPNNTNGSPAAETNNPGMEKCISKLGMMGAQSVALDLAIDTPDGFPLWELKQSLNVSHTSVLTQIPQFILMGAGEALAAAGGLELAYNQSPFAYQGILTGCFVMAMGVGSLLTSGLSLLIDSATEECNAKGLCSGTWFSTTADINDTNMEYFLFVAAGIVAFQFIVFIIIAICYRYSDPMSFGELEEPELPGIEMKVEASRGLDLSSNGNNVPY</sequence>
<protein>
    <submittedName>
        <fullName evidence="9">Solute carrier family 15 member 4</fullName>
    </submittedName>
</protein>
<dbReference type="InterPro" id="IPR036259">
    <property type="entry name" value="MFS_trans_sf"/>
</dbReference>
<dbReference type="InterPro" id="IPR018456">
    <property type="entry name" value="PTR2_symporter_CS"/>
</dbReference>
<proteinExistence type="inferred from homology"/>
<keyword evidence="3 8" id="KW-0812">Transmembrane</keyword>
<keyword evidence="4" id="KW-0813">Transport</keyword>
<dbReference type="InterPro" id="IPR000109">
    <property type="entry name" value="POT_fam"/>
</dbReference>
<feature type="transmembrane region" description="Helical" evidence="8">
    <location>
        <begin position="361"/>
        <end position="382"/>
    </location>
</feature>
<feature type="transmembrane region" description="Helical" evidence="8">
    <location>
        <begin position="319"/>
        <end position="341"/>
    </location>
</feature>
<evidence type="ECO:0000256" key="3">
    <source>
        <dbReference type="ARBA" id="ARBA00022692"/>
    </source>
</evidence>
<evidence type="ECO:0000256" key="6">
    <source>
        <dbReference type="ARBA" id="ARBA00023136"/>
    </source>
</evidence>
<feature type="compositionally biased region" description="Polar residues" evidence="7">
    <location>
        <begin position="492"/>
        <end position="507"/>
    </location>
</feature>
<dbReference type="Pfam" id="PF00854">
    <property type="entry name" value="PTR2"/>
    <property type="match status" value="2"/>
</dbReference>
<keyword evidence="6 8" id="KW-0472">Membrane</keyword>
<evidence type="ECO:0000256" key="1">
    <source>
        <dbReference type="ARBA" id="ARBA00004141"/>
    </source>
</evidence>
<evidence type="ECO:0000256" key="2">
    <source>
        <dbReference type="ARBA" id="ARBA00005982"/>
    </source>
</evidence>
<evidence type="ECO:0000256" key="7">
    <source>
        <dbReference type="SAM" id="MobiDB-lite"/>
    </source>
</evidence>
<comment type="subcellular location">
    <subcellularLocation>
        <location evidence="1">Membrane</location>
        <topology evidence="1">Multi-pass membrane protein</topology>
    </subcellularLocation>
</comment>
<feature type="region of interest" description="Disordered" evidence="7">
    <location>
        <begin position="488"/>
        <end position="507"/>
    </location>
</feature>
<dbReference type="GO" id="GO:0016020">
    <property type="term" value="C:membrane"/>
    <property type="evidence" value="ECO:0007669"/>
    <property type="project" value="UniProtKB-SubCell"/>
</dbReference>
<feature type="transmembrane region" description="Helical" evidence="8">
    <location>
        <begin position="92"/>
        <end position="113"/>
    </location>
</feature>
<feature type="transmembrane region" description="Helical" evidence="8">
    <location>
        <begin position="588"/>
        <end position="611"/>
    </location>
</feature>
<keyword evidence="4" id="KW-0653">Protein transport</keyword>
<dbReference type="Proteomes" id="UP000735302">
    <property type="component" value="Unassembled WGS sequence"/>
</dbReference>
<dbReference type="GO" id="GO:0006857">
    <property type="term" value="P:oligopeptide transport"/>
    <property type="evidence" value="ECO:0007669"/>
    <property type="project" value="InterPro"/>
</dbReference>
<feature type="transmembrane region" description="Helical" evidence="8">
    <location>
        <begin position="642"/>
        <end position="665"/>
    </location>
</feature>
<evidence type="ECO:0000313" key="10">
    <source>
        <dbReference type="Proteomes" id="UP000735302"/>
    </source>
</evidence>
<evidence type="ECO:0000256" key="4">
    <source>
        <dbReference type="ARBA" id="ARBA00022856"/>
    </source>
</evidence>
<dbReference type="SUPFAM" id="SSF103473">
    <property type="entry name" value="MFS general substrate transporter"/>
    <property type="match status" value="1"/>
</dbReference>
<dbReference type="EMBL" id="BLXT01000588">
    <property type="protein sequence ID" value="GFN78432.1"/>
    <property type="molecule type" value="Genomic_DNA"/>
</dbReference>
<dbReference type="PANTHER" id="PTHR11654">
    <property type="entry name" value="OLIGOPEPTIDE TRANSPORTER-RELATED"/>
    <property type="match status" value="1"/>
</dbReference>
<accession>A0AAV3Y7N7</accession>
<keyword evidence="5 8" id="KW-1133">Transmembrane helix</keyword>
<feature type="transmembrane region" description="Helical" evidence="8">
    <location>
        <begin position="200"/>
        <end position="220"/>
    </location>
</feature>
<keyword evidence="4" id="KW-0571">Peptide transport</keyword>
<dbReference type="Gene3D" id="1.20.1250.20">
    <property type="entry name" value="MFS general substrate transporter like domains"/>
    <property type="match status" value="1"/>
</dbReference>
<dbReference type="PROSITE" id="PS01022">
    <property type="entry name" value="PTR2_1"/>
    <property type="match status" value="1"/>
</dbReference>
<dbReference type="GO" id="GO:0022857">
    <property type="term" value="F:transmembrane transporter activity"/>
    <property type="evidence" value="ECO:0007669"/>
    <property type="project" value="InterPro"/>
</dbReference>
<keyword evidence="10" id="KW-1185">Reference proteome</keyword>
<organism evidence="9 10">
    <name type="scientific">Plakobranchus ocellatus</name>
    <dbReference type="NCBI Taxonomy" id="259542"/>
    <lineage>
        <taxon>Eukaryota</taxon>
        <taxon>Metazoa</taxon>
        <taxon>Spiralia</taxon>
        <taxon>Lophotrochozoa</taxon>
        <taxon>Mollusca</taxon>
        <taxon>Gastropoda</taxon>
        <taxon>Heterobranchia</taxon>
        <taxon>Euthyneura</taxon>
        <taxon>Panpulmonata</taxon>
        <taxon>Sacoglossa</taxon>
        <taxon>Placobranchoidea</taxon>
        <taxon>Plakobranchidae</taxon>
        <taxon>Plakobranchus</taxon>
    </lineage>
</organism>
<feature type="transmembrane region" description="Helical" evidence="8">
    <location>
        <begin position="394"/>
        <end position="412"/>
    </location>
</feature>
<evidence type="ECO:0000256" key="8">
    <source>
        <dbReference type="SAM" id="Phobius"/>
    </source>
</evidence>
<comment type="caution">
    <text evidence="9">The sequence shown here is derived from an EMBL/GenBank/DDBJ whole genome shotgun (WGS) entry which is preliminary data.</text>
</comment>
<gene>
    <name evidence="9" type="ORF">PoB_000493800</name>
</gene>
<dbReference type="AlphaFoldDB" id="A0AAV3Y7N7"/>
<evidence type="ECO:0000313" key="9">
    <source>
        <dbReference type="EMBL" id="GFN78432.1"/>
    </source>
</evidence>
<feature type="transmembrane region" description="Helical" evidence="8">
    <location>
        <begin position="120"/>
        <end position="140"/>
    </location>
</feature>
<comment type="similarity">
    <text evidence="2">Belongs to the major facilitator superfamily. Proton-dependent oligopeptide transporter (POT/PTR) (TC 2.A.17) family.</text>
</comment>
<evidence type="ECO:0000256" key="5">
    <source>
        <dbReference type="ARBA" id="ARBA00022989"/>
    </source>
</evidence>
<feature type="transmembrane region" description="Helical" evidence="8">
    <location>
        <begin position="160"/>
        <end position="179"/>
    </location>
</feature>